<accession>A0AAD1WCE4</accession>
<dbReference type="Proteomes" id="UP001295444">
    <property type="component" value="Chromosome 06"/>
</dbReference>
<proteinExistence type="predicted"/>
<evidence type="ECO:0000313" key="3">
    <source>
        <dbReference type="Proteomes" id="UP001295444"/>
    </source>
</evidence>
<evidence type="ECO:0000259" key="1">
    <source>
        <dbReference type="Pfam" id="PF26215"/>
    </source>
</evidence>
<dbReference type="PANTHER" id="PTHR21301">
    <property type="entry name" value="REVERSE TRANSCRIPTASE"/>
    <property type="match status" value="1"/>
</dbReference>
<dbReference type="AlphaFoldDB" id="A0AAD1WCE4"/>
<dbReference type="EMBL" id="OW240917">
    <property type="protein sequence ID" value="CAH2299443.1"/>
    <property type="molecule type" value="Genomic_DNA"/>
</dbReference>
<dbReference type="PANTHER" id="PTHR21301:SF10">
    <property type="entry name" value="REVERSE TRANSCRIPTASE DOMAIN-CONTAINING PROTEIN"/>
    <property type="match status" value="1"/>
</dbReference>
<keyword evidence="3" id="KW-1185">Reference proteome</keyword>
<dbReference type="Pfam" id="PF26215">
    <property type="entry name" value="HTH_animal"/>
    <property type="match status" value="1"/>
</dbReference>
<gene>
    <name evidence="2" type="ORF">PECUL_23A056047</name>
</gene>
<organism evidence="2 3">
    <name type="scientific">Pelobates cultripes</name>
    <name type="common">Western spadefoot toad</name>
    <dbReference type="NCBI Taxonomy" id="61616"/>
    <lineage>
        <taxon>Eukaryota</taxon>
        <taxon>Metazoa</taxon>
        <taxon>Chordata</taxon>
        <taxon>Craniata</taxon>
        <taxon>Vertebrata</taxon>
        <taxon>Euteleostomi</taxon>
        <taxon>Amphibia</taxon>
        <taxon>Batrachia</taxon>
        <taxon>Anura</taxon>
        <taxon>Pelobatoidea</taxon>
        <taxon>Pelobatidae</taxon>
        <taxon>Pelobates</taxon>
    </lineage>
</organism>
<name>A0AAD1WCE4_PELCU</name>
<dbReference type="InterPro" id="IPR058912">
    <property type="entry name" value="HTH_animal"/>
</dbReference>
<sequence>MRLKDYYHKPKEQESSQTHVNIDLQDQYTTRFRPKSNFDPQTHKASIKTFLSTVERLTQETIQNHKVIRRNISLSQMKSTELEAQEMDQYLNELDTPIRFTSNISAPTIQYLDLEISVKEQDISYCLYNKDTDRNTLLHNKSAHPRMLKESLHKAQFLRVARNNSDKHKMEEQIEEMTQKFLERGYRHQELLKAHANMQVRKPPAMVFPMSYNDASPKLAKIIKLNWKMLASDDTVPKVFKESPLIVSKGIKH</sequence>
<evidence type="ECO:0000313" key="2">
    <source>
        <dbReference type="EMBL" id="CAH2299443.1"/>
    </source>
</evidence>
<reference evidence="2" key="1">
    <citation type="submission" date="2022-03" db="EMBL/GenBank/DDBJ databases">
        <authorList>
            <person name="Alioto T."/>
            <person name="Alioto T."/>
            <person name="Gomez Garrido J."/>
        </authorList>
    </citation>
    <scope>NUCLEOTIDE SEQUENCE</scope>
</reference>
<feature type="domain" description="Helix-turn-helix" evidence="1">
    <location>
        <begin position="137"/>
        <end position="191"/>
    </location>
</feature>
<protein>
    <recommendedName>
        <fullName evidence="1">Helix-turn-helix domain-containing protein</fullName>
    </recommendedName>
</protein>